<dbReference type="GeneID" id="100900254"/>
<dbReference type="InterPro" id="IPR027095">
    <property type="entry name" value="Golgin-45"/>
</dbReference>
<evidence type="ECO:0000313" key="3">
    <source>
        <dbReference type="Proteomes" id="UP000694867"/>
    </source>
</evidence>
<dbReference type="GO" id="GO:0007030">
    <property type="term" value="P:Golgi organization"/>
    <property type="evidence" value="ECO:0007669"/>
    <property type="project" value="InterPro"/>
</dbReference>
<dbReference type="PANTHER" id="PTHR13066:SF2">
    <property type="entry name" value="GOLGIN-45"/>
    <property type="match status" value="1"/>
</dbReference>
<dbReference type="KEGG" id="goe:100900254"/>
<dbReference type="Proteomes" id="UP000694867">
    <property type="component" value="Unplaced"/>
</dbReference>
<feature type="coiled-coil region" evidence="1">
    <location>
        <begin position="61"/>
        <end position="128"/>
    </location>
</feature>
<proteinExistence type="predicted"/>
<protein>
    <submittedName>
        <fullName evidence="4">Uncharacterized protein LOC100900254</fullName>
    </submittedName>
</protein>
<evidence type="ECO:0000313" key="4">
    <source>
        <dbReference type="RefSeq" id="XP_003741651.1"/>
    </source>
</evidence>
<feature type="compositionally biased region" description="Basic and acidic residues" evidence="2">
    <location>
        <begin position="24"/>
        <end position="35"/>
    </location>
</feature>
<gene>
    <name evidence="4" type="primary">LOC100900254</name>
</gene>
<accession>A0AAJ6QRM8</accession>
<sequence length="317" mass="36001">MNPTASDPQLLKHNRTISNTSTRSEGDGMEAPRKEEIPMPVLTHAHPKFVPKEPYKAAVGLSKKDHERNKLLRRVDELEREIDQLKEQYKIQVEVNSDLKKLLVASLGEDMQERVQFLTEDKQRLASEISFYTRKLQKEIGHIDELNIECDVWRTKYLATSLLVTELATVKAELNKRCDDFERAVEVSKQERSRLTDDIFKAHNLMRETQRCVEPLINYKRHPSNTIECSQSLLQVAQQIANKFGVTAPTTNEVLGQTHAEKTCDIALKQYRALMHAITSKAVTAFVDESTDEPALQTTGVPTCFGCQKCQGPAIVI</sequence>
<dbReference type="PANTHER" id="PTHR13066">
    <property type="entry name" value="BASIC LEUCINE ZIPPER NUCLEAR FACTOR 1 BLZF1 PROTEIN"/>
    <property type="match status" value="1"/>
</dbReference>
<organism evidence="3 4">
    <name type="scientific">Galendromus occidentalis</name>
    <name type="common">western predatory mite</name>
    <dbReference type="NCBI Taxonomy" id="34638"/>
    <lineage>
        <taxon>Eukaryota</taxon>
        <taxon>Metazoa</taxon>
        <taxon>Ecdysozoa</taxon>
        <taxon>Arthropoda</taxon>
        <taxon>Chelicerata</taxon>
        <taxon>Arachnida</taxon>
        <taxon>Acari</taxon>
        <taxon>Parasitiformes</taxon>
        <taxon>Mesostigmata</taxon>
        <taxon>Gamasina</taxon>
        <taxon>Phytoseioidea</taxon>
        <taxon>Phytoseiidae</taxon>
        <taxon>Typhlodrominae</taxon>
        <taxon>Galendromus</taxon>
    </lineage>
</organism>
<keyword evidence="1" id="KW-0175">Coiled coil</keyword>
<name>A0AAJ6QRM8_9ACAR</name>
<keyword evidence="3" id="KW-1185">Reference proteome</keyword>
<reference evidence="4" key="1">
    <citation type="submission" date="2025-08" db="UniProtKB">
        <authorList>
            <consortium name="RefSeq"/>
        </authorList>
    </citation>
    <scope>IDENTIFICATION</scope>
</reference>
<dbReference type="GO" id="GO:0043001">
    <property type="term" value="P:Golgi to plasma membrane protein transport"/>
    <property type="evidence" value="ECO:0007669"/>
    <property type="project" value="InterPro"/>
</dbReference>
<dbReference type="AlphaFoldDB" id="A0AAJ6QRM8"/>
<feature type="region of interest" description="Disordered" evidence="2">
    <location>
        <begin position="1"/>
        <end position="35"/>
    </location>
</feature>
<dbReference type="GO" id="GO:0000139">
    <property type="term" value="C:Golgi membrane"/>
    <property type="evidence" value="ECO:0007669"/>
    <property type="project" value="TreeGrafter"/>
</dbReference>
<evidence type="ECO:0000256" key="2">
    <source>
        <dbReference type="SAM" id="MobiDB-lite"/>
    </source>
</evidence>
<dbReference type="RefSeq" id="XP_003741651.1">
    <property type="nucleotide sequence ID" value="XM_003741603.2"/>
</dbReference>
<evidence type="ECO:0000256" key="1">
    <source>
        <dbReference type="SAM" id="Coils"/>
    </source>
</evidence>